<sequence>MTVSTEQDATLTPPAWPAAAPAPTRLSPDRLRQAKKAYTTRSVAALIDTSPEGYRLLDGPDVAPQPGDVVLARVEAIGMHKRLESPAGRRQTLFPGDEILVAYGHRYAPDQFEAVVPGDLGPAHLVAAGGIAALATDKHRDIEDATAIRPLGLLADADGTVTLRRHASRALLPDATAIRPAPAVDPTVIGVVGTSMNSGKSTTAGSLIRGLARSGLRVNAGKVTGTGAGGDPHGFADAGAAEVLDFTDFGFPTTFRLSRDEVRAVLQSLVTHLSAPGADVVVLELADGLYQQETARLLGDPLFTRVVDRVVFAAEGAAGAAGGVALLGERGVPVGAVSGLLTSAPLAMREARSALDVPVLDTYSLAEPDVATALL</sequence>
<protein>
    <submittedName>
        <fullName evidence="2">DUF1611 domain-containing protein</fullName>
    </submittedName>
</protein>
<gene>
    <name evidence="2" type="ORF">GCM10009675_35460</name>
</gene>
<dbReference type="InterPro" id="IPR027417">
    <property type="entry name" value="P-loop_NTPase"/>
</dbReference>
<organism evidence="2 3">
    <name type="scientific">Prauserella alba</name>
    <dbReference type="NCBI Taxonomy" id="176898"/>
    <lineage>
        <taxon>Bacteria</taxon>
        <taxon>Bacillati</taxon>
        <taxon>Actinomycetota</taxon>
        <taxon>Actinomycetes</taxon>
        <taxon>Pseudonocardiales</taxon>
        <taxon>Pseudonocardiaceae</taxon>
        <taxon>Prauserella</taxon>
    </lineage>
</organism>
<dbReference type="Proteomes" id="UP001500467">
    <property type="component" value="Unassembled WGS sequence"/>
</dbReference>
<accession>A0ABP4G2L6</accession>
<name>A0ABP4G2L6_9PSEU</name>
<keyword evidence="3" id="KW-1185">Reference proteome</keyword>
<evidence type="ECO:0000256" key="1">
    <source>
        <dbReference type="SAM" id="MobiDB-lite"/>
    </source>
</evidence>
<proteinExistence type="predicted"/>
<reference evidence="3" key="1">
    <citation type="journal article" date="2019" name="Int. J. Syst. Evol. Microbiol.">
        <title>The Global Catalogue of Microorganisms (GCM) 10K type strain sequencing project: providing services to taxonomists for standard genome sequencing and annotation.</title>
        <authorList>
            <consortium name="The Broad Institute Genomics Platform"/>
            <consortium name="The Broad Institute Genome Sequencing Center for Infectious Disease"/>
            <person name="Wu L."/>
            <person name="Ma J."/>
        </authorList>
    </citation>
    <scope>NUCLEOTIDE SEQUENCE [LARGE SCALE GENOMIC DNA]</scope>
    <source>
        <strain evidence="3">JCM 13022</strain>
    </source>
</reference>
<evidence type="ECO:0000313" key="2">
    <source>
        <dbReference type="EMBL" id="GAA1211437.1"/>
    </source>
</evidence>
<dbReference type="EMBL" id="BAAALM010000012">
    <property type="protein sequence ID" value="GAA1211437.1"/>
    <property type="molecule type" value="Genomic_DNA"/>
</dbReference>
<feature type="compositionally biased region" description="Polar residues" evidence="1">
    <location>
        <begin position="1"/>
        <end position="10"/>
    </location>
</feature>
<comment type="caution">
    <text evidence="2">The sequence shown here is derived from an EMBL/GenBank/DDBJ whole genome shotgun (WGS) entry which is preliminary data.</text>
</comment>
<dbReference type="RefSeq" id="WP_253858997.1">
    <property type="nucleotide sequence ID" value="NZ_BAAALM010000012.1"/>
</dbReference>
<evidence type="ECO:0000313" key="3">
    <source>
        <dbReference type="Proteomes" id="UP001500467"/>
    </source>
</evidence>
<dbReference type="Gene3D" id="3.40.50.300">
    <property type="entry name" value="P-loop containing nucleotide triphosphate hydrolases"/>
    <property type="match status" value="1"/>
</dbReference>
<dbReference type="SUPFAM" id="SSF52540">
    <property type="entry name" value="P-loop containing nucleoside triphosphate hydrolases"/>
    <property type="match status" value="1"/>
</dbReference>
<feature type="region of interest" description="Disordered" evidence="1">
    <location>
        <begin position="1"/>
        <end position="25"/>
    </location>
</feature>